<evidence type="ECO:0000256" key="3">
    <source>
        <dbReference type="ARBA" id="ARBA00022723"/>
    </source>
</evidence>
<dbReference type="AlphaFoldDB" id="A0A1X0BAS1"/>
<proteinExistence type="inferred from homology"/>
<comment type="caution">
    <text evidence="8">The sequence shown here is derived from an EMBL/GenBank/DDBJ whole genome shotgun (WGS) entry which is preliminary data.</text>
</comment>
<evidence type="ECO:0000313" key="9">
    <source>
        <dbReference type="Proteomes" id="UP000192448"/>
    </source>
</evidence>
<dbReference type="SMART" id="SM00829">
    <property type="entry name" value="PKS_ER"/>
    <property type="match status" value="1"/>
</dbReference>
<organism evidence="8 9">
    <name type="scientific">Mycobacterium aquaticum</name>
    <dbReference type="NCBI Taxonomy" id="1927124"/>
    <lineage>
        <taxon>Bacteria</taxon>
        <taxon>Bacillati</taxon>
        <taxon>Actinomycetota</taxon>
        <taxon>Actinomycetes</taxon>
        <taxon>Mycobacteriales</taxon>
        <taxon>Mycobacteriaceae</taxon>
        <taxon>Mycobacterium</taxon>
    </lineage>
</organism>
<dbReference type="SUPFAM" id="SSF50129">
    <property type="entry name" value="GroES-like"/>
    <property type="match status" value="1"/>
</dbReference>
<dbReference type="Pfam" id="PF00107">
    <property type="entry name" value="ADH_zinc_N"/>
    <property type="match status" value="1"/>
</dbReference>
<dbReference type="EMBL" id="MVHF01000002">
    <property type="protein sequence ID" value="ORA39403.1"/>
    <property type="molecule type" value="Genomic_DNA"/>
</dbReference>
<evidence type="ECO:0000256" key="6">
    <source>
        <dbReference type="RuleBase" id="RU361277"/>
    </source>
</evidence>
<dbReference type="Proteomes" id="UP000192448">
    <property type="component" value="Unassembled WGS sequence"/>
</dbReference>
<dbReference type="GO" id="GO:0016491">
    <property type="term" value="F:oxidoreductase activity"/>
    <property type="evidence" value="ECO:0007669"/>
    <property type="project" value="UniProtKB-KW"/>
</dbReference>
<keyword evidence="5" id="KW-0560">Oxidoreductase</keyword>
<dbReference type="PROSITE" id="PS00059">
    <property type="entry name" value="ADH_ZINC"/>
    <property type="match status" value="1"/>
</dbReference>
<name>A0A1X0BAS1_9MYCO</name>
<evidence type="ECO:0000256" key="1">
    <source>
        <dbReference type="ARBA" id="ARBA00001947"/>
    </source>
</evidence>
<dbReference type="Gene3D" id="3.90.180.10">
    <property type="entry name" value="Medium-chain alcohol dehydrogenases, catalytic domain"/>
    <property type="match status" value="1"/>
</dbReference>
<dbReference type="InterPro" id="IPR036291">
    <property type="entry name" value="NAD(P)-bd_dom_sf"/>
</dbReference>
<dbReference type="GO" id="GO:0008270">
    <property type="term" value="F:zinc ion binding"/>
    <property type="evidence" value="ECO:0007669"/>
    <property type="project" value="InterPro"/>
</dbReference>
<dbReference type="InterPro" id="IPR020843">
    <property type="entry name" value="ER"/>
</dbReference>
<comment type="cofactor">
    <cofactor evidence="1 6">
        <name>Zn(2+)</name>
        <dbReference type="ChEBI" id="CHEBI:29105"/>
    </cofactor>
</comment>
<gene>
    <name evidence="8" type="ORF">BST13_02605</name>
</gene>
<accession>A0A1X0BAS1</accession>
<evidence type="ECO:0000256" key="4">
    <source>
        <dbReference type="ARBA" id="ARBA00022833"/>
    </source>
</evidence>
<dbReference type="InterPro" id="IPR002328">
    <property type="entry name" value="ADH_Zn_CS"/>
</dbReference>
<dbReference type="InterPro" id="IPR013154">
    <property type="entry name" value="ADH-like_N"/>
</dbReference>
<dbReference type="InterPro" id="IPR013149">
    <property type="entry name" value="ADH-like_C"/>
</dbReference>
<reference evidence="8 9" key="1">
    <citation type="submission" date="2017-02" db="EMBL/GenBank/DDBJ databases">
        <title>The new phylogeny of genus Mycobacterium.</title>
        <authorList>
            <person name="Tortoli E."/>
            <person name="Trovato A."/>
            <person name="Cirillo D.M."/>
        </authorList>
    </citation>
    <scope>NUCLEOTIDE SEQUENCE [LARGE SCALE GENOMIC DNA]</scope>
    <source>
        <strain evidence="8 9">RW6</strain>
    </source>
</reference>
<dbReference type="PANTHER" id="PTHR43161:SF9">
    <property type="entry name" value="SORBITOL DEHYDROGENASE"/>
    <property type="match status" value="1"/>
</dbReference>
<evidence type="ECO:0000313" key="8">
    <source>
        <dbReference type="EMBL" id="ORA39403.1"/>
    </source>
</evidence>
<sequence length="358" mass="37351">MSVEVPAPNRFVIRRSAAEKPQAGEVRVELDSAGICGGDLSHLRGRNAVGSYPTILGHECAGRIAAVGADVHLLIGQPVVIYPTSGCGTCRACSEGRFNNCPTMRVRGLSDPRGLFSESFIVSASDCVLISESVLHRYGALVEPLAVGVHIAGRSGARTGDTALVIGCGSIGLATALVAVSRGVRVLGADRHGERSTAAHACGVKAFTTVGDAALVQWVGDQADSVDIVYDTVCSPSTIDVAQRVLAPGGRLVAIASAKPGQQATLDYSALYARELSVVACRNYVRDDFVDAAALLESGRVDATGLHTATFALDDFGSAVDQLESHGHHHIKILLTPRRLLDSRPLLAACPGLADKVR</sequence>
<protein>
    <submittedName>
        <fullName evidence="8">Oxidoreductase</fullName>
    </submittedName>
</protein>
<feature type="domain" description="Enoyl reductase (ER)" evidence="7">
    <location>
        <begin position="6"/>
        <end position="335"/>
    </location>
</feature>
<evidence type="ECO:0000256" key="5">
    <source>
        <dbReference type="ARBA" id="ARBA00023002"/>
    </source>
</evidence>
<dbReference type="Gene3D" id="3.40.50.720">
    <property type="entry name" value="NAD(P)-binding Rossmann-like Domain"/>
    <property type="match status" value="1"/>
</dbReference>
<dbReference type="Pfam" id="PF08240">
    <property type="entry name" value="ADH_N"/>
    <property type="match status" value="1"/>
</dbReference>
<comment type="similarity">
    <text evidence="2 6">Belongs to the zinc-containing alcohol dehydrogenase family.</text>
</comment>
<evidence type="ECO:0000259" key="7">
    <source>
        <dbReference type="SMART" id="SM00829"/>
    </source>
</evidence>
<dbReference type="SUPFAM" id="SSF51735">
    <property type="entry name" value="NAD(P)-binding Rossmann-fold domains"/>
    <property type="match status" value="1"/>
</dbReference>
<dbReference type="InterPro" id="IPR011032">
    <property type="entry name" value="GroES-like_sf"/>
</dbReference>
<dbReference type="PANTHER" id="PTHR43161">
    <property type="entry name" value="SORBITOL DEHYDROGENASE"/>
    <property type="match status" value="1"/>
</dbReference>
<evidence type="ECO:0000256" key="2">
    <source>
        <dbReference type="ARBA" id="ARBA00008072"/>
    </source>
</evidence>
<dbReference type="STRING" id="1927124.BST13_02605"/>
<keyword evidence="3 6" id="KW-0479">Metal-binding</keyword>
<keyword evidence="4 6" id="KW-0862">Zinc</keyword>
<keyword evidence="9" id="KW-1185">Reference proteome</keyword>